<dbReference type="SUPFAM" id="SSF50044">
    <property type="entry name" value="SH3-domain"/>
    <property type="match status" value="1"/>
</dbReference>
<dbReference type="AlphaFoldDB" id="A0A4C1TF25"/>
<keyword evidence="4" id="KW-0597">Phosphoprotein</keyword>
<dbReference type="PANTHER" id="PTHR23169">
    <property type="entry name" value="ENVOPLAKIN"/>
    <property type="match status" value="1"/>
</dbReference>
<organism evidence="8 9">
    <name type="scientific">Eumeta variegata</name>
    <name type="common">Bagworm moth</name>
    <name type="synonym">Eumeta japonica</name>
    <dbReference type="NCBI Taxonomy" id="151549"/>
    <lineage>
        <taxon>Eukaryota</taxon>
        <taxon>Metazoa</taxon>
        <taxon>Ecdysozoa</taxon>
        <taxon>Arthropoda</taxon>
        <taxon>Hexapoda</taxon>
        <taxon>Insecta</taxon>
        <taxon>Pterygota</taxon>
        <taxon>Neoptera</taxon>
        <taxon>Endopterygota</taxon>
        <taxon>Lepidoptera</taxon>
        <taxon>Glossata</taxon>
        <taxon>Ditrysia</taxon>
        <taxon>Tineoidea</taxon>
        <taxon>Psychidae</taxon>
        <taxon>Oiketicinae</taxon>
        <taxon>Eumeta</taxon>
    </lineage>
</organism>
<sequence length="363" mass="42081">MSELEKRELHFGTILDRGETFTESTASCLEVYRWPFDCFATTMGVALQLTLCLEVHLKHATEYHQFFAEIKDAEQWLSKRDEILNSEYSKSDFGLDQGEALLRGMQDLREELNAFGETVANLQHRAQTIVPLNKRRQPVNRQSPVQAICAYNQQGQVQVDKGETCTLMDNSGRVKWRIRTSKGQEGLVPSACLLMPPPDKEAIDAAERLKRLFDRSVSLWQKKHLRLRQNMIFATIRVVKGWDFDQFLAMGPEQRTAIRRALNDDADKLLSEGDPNDPQLRRLKREMDEVNRLFDEFEKRCKSRRGKQAGQSHLYRECITIKGKLEGHGKELEQIISAPLPRDLDSLEHVLEIHSDYERRLHY</sequence>
<dbReference type="InterPro" id="IPR043197">
    <property type="entry name" value="Plakin"/>
</dbReference>
<gene>
    <name evidence="8" type="primary">Plec</name>
    <name evidence="8" type="ORF">EVAR_101730_1</name>
</gene>
<evidence type="ECO:0000256" key="5">
    <source>
        <dbReference type="ARBA" id="ARBA00022737"/>
    </source>
</evidence>
<dbReference type="GO" id="GO:0031122">
    <property type="term" value="P:cytoplasmic microtubule organization"/>
    <property type="evidence" value="ECO:0007669"/>
    <property type="project" value="TreeGrafter"/>
</dbReference>
<evidence type="ECO:0000256" key="6">
    <source>
        <dbReference type="PROSITE-ProRule" id="PRU00192"/>
    </source>
</evidence>
<dbReference type="Pfam" id="PF21019">
    <property type="entry name" value="Spectrin_3"/>
    <property type="match status" value="1"/>
</dbReference>
<comment type="subcellular location">
    <subcellularLocation>
        <location evidence="1">Cytoplasm</location>
    </subcellularLocation>
</comment>
<dbReference type="InterPro" id="IPR036028">
    <property type="entry name" value="SH3-like_dom_sf"/>
</dbReference>
<dbReference type="SMART" id="SM00150">
    <property type="entry name" value="SPEC"/>
    <property type="match status" value="1"/>
</dbReference>
<dbReference type="GO" id="GO:0016020">
    <property type="term" value="C:membrane"/>
    <property type="evidence" value="ECO:0007669"/>
    <property type="project" value="TreeGrafter"/>
</dbReference>
<dbReference type="GO" id="GO:0030056">
    <property type="term" value="C:hemidesmosome"/>
    <property type="evidence" value="ECO:0007669"/>
    <property type="project" value="TreeGrafter"/>
</dbReference>
<dbReference type="FunFam" id="1.20.58.60:FF:000030">
    <property type="entry name" value="Short stop, isoform K"/>
    <property type="match status" value="1"/>
</dbReference>
<proteinExistence type="predicted"/>
<evidence type="ECO:0000313" key="8">
    <source>
        <dbReference type="EMBL" id="GBP12017.1"/>
    </source>
</evidence>
<dbReference type="GO" id="GO:0005198">
    <property type="term" value="F:structural molecule activity"/>
    <property type="evidence" value="ECO:0007669"/>
    <property type="project" value="TreeGrafter"/>
</dbReference>
<dbReference type="SUPFAM" id="SSF46966">
    <property type="entry name" value="Spectrin repeat"/>
    <property type="match status" value="1"/>
</dbReference>
<dbReference type="InterPro" id="IPR018159">
    <property type="entry name" value="Spectrin/alpha-actinin"/>
</dbReference>
<dbReference type="GO" id="GO:0005882">
    <property type="term" value="C:intermediate filament"/>
    <property type="evidence" value="ECO:0007669"/>
    <property type="project" value="TreeGrafter"/>
</dbReference>
<feature type="domain" description="SH3" evidence="7">
    <location>
        <begin position="140"/>
        <end position="198"/>
    </location>
</feature>
<keyword evidence="2 6" id="KW-0728">SH3 domain</keyword>
<evidence type="ECO:0000313" key="9">
    <source>
        <dbReference type="Proteomes" id="UP000299102"/>
    </source>
</evidence>
<dbReference type="Proteomes" id="UP000299102">
    <property type="component" value="Unassembled WGS sequence"/>
</dbReference>
<dbReference type="OrthoDB" id="18740at2759"/>
<evidence type="ECO:0000259" key="7">
    <source>
        <dbReference type="PROSITE" id="PS50002"/>
    </source>
</evidence>
<dbReference type="InterPro" id="IPR001452">
    <property type="entry name" value="SH3_domain"/>
</dbReference>
<dbReference type="FunFam" id="2.30.30.40:FF:000045">
    <property type="entry name" value="Short stop, isoform K"/>
    <property type="match status" value="1"/>
</dbReference>
<keyword evidence="3" id="KW-0963">Cytoplasm</keyword>
<keyword evidence="5" id="KW-0677">Repeat</keyword>
<dbReference type="STRING" id="151549.A0A4C1TF25"/>
<protein>
    <submittedName>
        <fullName evidence="8">Plectin</fullName>
    </submittedName>
</protein>
<dbReference type="EMBL" id="BGZK01004995">
    <property type="protein sequence ID" value="GBP12017.1"/>
    <property type="molecule type" value="Genomic_DNA"/>
</dbReference>
<accession>A0A4C1TF25</accession>
<dbReference type="PANTHER" id="PTHR23169:SF23">
    <property type="entry name" value="SHORT STOP, ISOFORM H"/>
    <property type="match status" value="1"/>
</dbReference>
<dbReference type="GO" id="GO:0042060">
    <property type="term" value="P:wound healing"/>
    <property type="evidence" value="ECO:0007669"/>
    <property type="project" value="TreeGrafter"/>
</dbReference>
<dbReference type="PROSITE" id="PS50002">
    <property type="entry name" value="SH3"/>
    <property type="match status" value="1"/>
</dbReference>
<dbReference type="GO" id="GO:0005737">
    <property type="term" value="C:cytoplasm"/>
    <property type="evidence" value="ECO:0007669"/>
    <property type="project" value="UniProtKB-SubCell"/>
</dbReference>
<reference evidence="8 9" key="1">
    <citation type="journal article" date="2019" name="Commun. Biol.">
        <title>The bagworm genome reveals a unique fibroin gene that provides high tensile strength.</title>
        <authorList>
            <person name="Kono N."/>
            <person name="Nakamura H."/>
            <person name="Ohtoshi R."/>
            <person name="Tomita M."/>
            <person name="Numata K."/>
            <person name="Arakawa K."/>
        </authorList>
    </citation>
    <scope>NUCLEOTIDE SEQUENCE [LARGE SCALE GENOMIC DNA]</scope>
</reference>
<evidence type="ECO:0000256" key="3">
    <source>
        <dbReference type="ARBA" id="ARBA00022490"/>
    </source>
</evidence>
<keyword evidence="9" id="KW-1185">Reference proteome</keyword>
<evidence type="ECO:0000256" key="4">
    <source>
        <dbReference type="ARBA" id="ARBA00022553"/>
    </source>
</evidence>
<comment type="caution">
    <text evidence="8">The sequence shown here is derived from an EMBL/GenBank/DDBJ whole genome shotgun (WGS) entry which is preliminary data.</text>
</comment>
<dbReference type="GO" id="GO:0045104">
    <property type="term" value="P:intermediate filament cytoskeleton organization"/>
    <property type="evidence" value="ECO:0007669"/>
    <property type="project" value="InterPro"/>
</dbReference>
<evidence type="ECO:0000256" key="1">
    <source>
        <dbReference type="ARBA" id="ARBA00004496"/>
    </source>
</evidence>
<evidence type="ECO:0000256" key="2">
    <source>
        <dbReference type="ARBA" id="ARBA00022443"/>
    </source>
</evidence>
<dbReference type="InterPro" id="IPR041615">
    <property type="entry name" value="Desmoplakin_SH3"/>
</dbReference>
<dbReference type="Gene3D" id="2.30.30.40">
    <property type="entry name" value="SH3 Domains"/>
    <property type="match status" value="1"/>
</dbReference>
<dbReference type="Pfam" id="PF17902">
    <property type="entry name" value="SH3_10"/>
    <property type="match status" value="1"/>
</dbReference>
<name>A0A4C1TF25_EUMVA</name>
<dbReference type="Gene3D" id="1.20.58.60">
    <property type="match status" value="2"/>
</dbReference>